<dbReference type="AlphaFoldDB" id="A0AAV4Y7Y2"/>
<sequence length="92" mass="10474">MNGNQIHFILSRDSATSPFLKVCNASDKIPFIKEKKYAFVVNSDESSEPGSHWLVFYCENGCIEFFDSFGNPPFMINDFMKSLYVTLLYAGI</sequence>
<gene>
    <name evidence="1" type="primary">AVEN_226666_1</name>
    <name evidence="1" type="ORF">CEXT_457031</name>
</gene>
<dbReference type="EMBL" id="BPLR01018781">
    <property type="protein sequence ID" value="GIZ02244.1"/>
    <property type="molecule type" value="Genomic_DNA"/>
</dbReference>
<comment type="caution">
    <text evidence="1">The sequence shown here is derived from an EMBL/GenBank/DDBJ whole genome shotgun (WGS) entry which is preliminary data.</text>
</comment>
<evidence type="ECO:0000313" key="1">
    <source>
        <dbReference type="EMBL" id="GIZ02244.1"/>
    </source>
</evidence>
<evidence type="ECO:0008006" key="3">
    <source>
        <dbReference type="Google" id="ProtNLM"/>
    </source>
</evidence>
<reference evidence="1 2" key="1">
    <citation type="submission" date="2021-06" db="EMBL/GenBank/DDBJ databases">
        <title>Caerostris extrusa draft genome.</title>
        <authorList>
            <person name="Kono N."/>
            <person name="Arakawa K."/>
        </authorList>
    </citation>
    <scope>NUCLEOTIDE SEQUENCE [LARGE SCALE GENOMIC DNA]</scope>
</reference>
<keyword evidence="2" id="KW-1185">Reference proteome</keyword>
<dbReference type="Proteomes" id="UP001054945">
    <property type="component" value="Unassembled WGS sequence"/>
</dbReference>
<name>A0AAV4Y7Y2_CAEEX</name>
<protein>
    <recommendedName>
        <fullName evidence="3">Ubiquitin-like protease family profile domain-containing protein</fullName>
    </recommendedName>
</protein>
<accession>A0AAV4Y7Y2</accession>
<evidence type="ECO:0000313" key="2">
    <source>
        <dbReference type="Proteomes" id="UP001054945"/>
    </source>
</evidence>
<proteinExistence type="predicted"/>
<dbReference type="SUPFAM" id="SSF54001">
    <property type="entry name" value="Cysteine proteinases"/>
    <property type="match status" value="1"/>
</dbReference>
<organism evidence="1 2">
    <name type="scientific">Caerostris extrusa</name>
    <name type="common">Bark spider</name>
    <name type="synonym">Caerostris bankana</name>
    <dbReference type="NCBI Taxonomy" id="172846"/>
    <lineage>
        <taxon>Eukaryota</taxon>
        <taxon>Metazoa</taxon>
        <taxon>Ecdysozoa</taxon>
        <taxon>Arthropoda</taxon>
        <taxon>Chelicerata</taxon>
        <taxon>Arachnida</taxon>
        <taxon>Araneae</taxon>
        <taxon>Araneomorphae</taxon>
        <taxon>Entelegynae</taxon>
        <taxon>Araneoidea</taxon>
        <taxon>Araneidae</taxon>
        <taxon>Caerostris</taxon>
    </lineage>
</organism>
<dbReference type="Gene3D" id="3.40.395.10">
    <property type="entry name" value="Adenoviral Proteinase, Chain A"/>
    <property type="match status" value="1"/>
</dbReference>
<dbReference type="InterPro" id="IPR038765">
    <property type="entry name" value="Papain-like_cys_pep_sf"/>
</dbReference>